<evidence type="ECO:0000313" key="10">
    <source>
        <dbReference type="EnsemblMetazoa" id="SMAR012257-PA"/>
    </source>
</evidence>
<dbReference type="Proteomes" id="UP000014500">
    <property type="component" value="Unassembled WGS sequence"/>
</dbReference>
<reference evidence="10" key="2">
    <citation type="submission" date="2015-02" db="UniProtKB">
        <authorList>
            <consortium name="EnsemblMetazoa"/>
        </authorList>
    </citation>
    <scope>IDENTIFICATION</scope>
</reference>
<evidence type="ECO:0000256" key="1">
    <source>
        <dbReference type="ARBA" id="ARBA00004141"/>
    </source>
</evidence>
<dbReference type="InterPro" id="IPR008253">
    <property type="entry name" value="Marvel"/>
</dbReference>
<sequence length="214" mass="23326">MNGGAYGAGKAGVAFDPITFVQRPQVILRLLSWVFAIIVFGCISSQGYDKNDVCLYNENNGACSFGIGVGVIAFLACVAFLILDYMFDNISSIKTRKHVVLGDMGFSGFWSFLWFVNFCFLADQWRVTPTSEDGYGVNNVQAAIAFSFFSIFTWAGLCYFAFQRYRQGADSAFAPTYEADPAMMPGDAPYSSYPGGPDAGEGYQDPPFGSSEPT</sequence>
<dbReference type="EnsemblMetazoa" id="SMAR012257-RA">
    <property type="protein sequence ID" value="SMAR012257-PA"/>
    <property type="gene ID" value="SMAR012257"/>
</dbReference>
<evidence type="ECO:0000256" key="3">
    <source>
        <dbReference type="ARBA" id="ARBA00022692"/>
    </source>
</evidence>
<feature type="transmembrane region" description="Helical" evidence="8">
    <location>
        <begin position="67"/>
        <end position="87"/>
    </location>
</feature>
<dbReference type="EMBL" id="JH432125">
    <property type="status" value="NOT_ANNOTATED_CDS"/>
    <property type="molecule type" value="Genomic_DNA"/>
</dbReference>
<dbReference type="PANTHER" id="PTHR10838:SF20">
    <property type="entry name" value="SYNAPTOGYRIN"/>
    <property type="match status" value="1"/>
</dbReference>
<dbReference type="OMA" id="FYLWSQW"/>
<dbReference type="GO" id="GO:0030672">
    <property type="term" value="C:synaptic vesicle membrane"/>
    <property type="evidence" value="ECO:0007669"/>
    <property type="project" value="TreeGrafter"/>
</dbReference>
<keyword evidence="5 6" id="KW-0472">Membrane</keyword>
<dbReference type="Pfam" id="PF01284">
    <property type="entry name" value="MARVEL"/>
    <property type="match status" value="1"/>
</dbReference>
<proteinExistence type="inferred from homology"/>
<evidence type="ECO:0000259" key="9">
    <source>
        <dbReference type="PROSITE" id="PS51225"/>
    </source>
</evidence>
<feature type="transmembrane region" description="Helical" evidence="8">
    <location>
        <begin position="99"/>
        <end position="122"/>
    </location>
</feature>
<evidence type="ECO:0000313" key="11">
    <source>
        <dbReference type="Proteomes" id="UP000014500"/>
    </source>
</evidence>
<keyword evidence="4 8" id="KW-1133">Transmembrane helix</keyword>
<dbReference type="PANTHER" id="PTHR10838">
    <property type="entry name" value="SYNAPTOGYRIN"/>
    <property type="match status" value="1"/>
</dbReference>
<protein>
    <recommendedName>
        <fullName evidence="9">MARVEL domain-containing protein</fullName>
    </recommendedName>
</protein>
<feature type="transmembrane region" description="Helical" evidence="8">
    <location>
        <begin position="142"/>
        <end position="162"/>
    </location>
</feature>
<evidence type="ECO:0000256" key="5">
    <source>
        <dbReference type="ARBA" id="ARBA00023136"/>
    </source>
</evidence>
<evidence type="ECO:0000256" key="4">
    <source>
        <dbReference type="ARBA" id="ARBA00022989"/>
    </source>
</evidence>
<feature type="domain" description="MARVEL" evidence="9">
    <location>
        <begin position="20"/>
        <end position="166"/>
    </location>
</feature>
<dbReference type="PIRSF" id="PIRSF011282">
    <property type="entry name" value="Synaptogyrin"/>
    <property type="match status" value="1"/>
</dbReference>
<comment type="similarity">
    <text evidence="2">Belongs to the synaptogyrin family.</text>
</comment>
<organism evidence="10 11">
    <name type="scientific">Strigamia maritima</name>
    <name type="common">European centipede</name>
    <name type="synonym">Geophilus maritimus</name>
    <dbReference type="NCBI Taxonomy" id="126957"/>
    <lineage>
        <taxon>Eukaryota</taxon>
        <taxon>Metazoa</taxon>
        <taxon>Ecdysozoa</taxon>
        <taxon>Arthropoda</taxon>
        <taxon>Myriapoda</taxon>
        <taxon>Chilopoda</taxon>
        <taxon>Pleurostigmophora</taxon>
        <taxon>Geophilomorpha</taxon>
        <taxon>Linotaeniidae</taxon>
        <taxon>Strigamia</taxon>
    </lineage>
</organism>
<keyword evidence="11" id="KW-1185">Reference proteome</keyword>
<comment type="subcellular location">
    <subcellularLocation>
        <location evidence="1">Membrane</location>
        <topology evidence="1">Multi-pass membrane protein</topology>
    </subcellularLocation>
</comment>
<dbReference type="InterPro" id="IPR016579">
    <property type="entry name" value="Synaptogyrin"/>
</dbReference>
<dbReference type="PhylomeDB" id="T1JEK9"/>
<name>T1JEK9_STRMM</name>
<feature type="transmembrane region" description="Helical" evidence="8">
    <location>
        <begin position="26"/>
        <end position="47"/>
    </location>
</feature>
<keyword evidence="3 6" id="KW-0812">Transmembrane</keyword>
<evidence type="ECO:0000256" key="6">
    <source>
        <dbReference type="PROSITE-ProRule" id="PRU00581"/>
    </source>
</evidence>
<accession>T1JEK9</accession>
<dbReference type="STRING" id="126957.T1JEK9"/>
<evidence type="ECO:0000256" key="2">
    <source>
        <dbReference type="ARBA" id="ARBA00010252"/>
    </source>
</evidence>
<dbReference type="eggNOG" id="KOG4016">
    <property type="taxonomic scope" value="Eukaryota"/>
</dbReference>
<dbReference type="GO" id="GO:0031594">
    <property type="term" value="C:neuromuscular junction"/>
    <property type="evidence" value="ECO:0007669"/>
    <property type="project" value="TreeGrafter"/>
</dbReference>
<dbReference type="HOGENOM" id="CLU_079186_0_1_1"/>
<feature type="region of interest" description="Disordered" evidence="7">
    <location>
        <begin position="188"/>
        <end position="214"/>
    </location>
</feature>
<evidence type="ECO:0000256" key="8">
    <source>
        <dbReference type="SAM" id="Phobius"/>
    </source>
</evidence>
<reference evidence="11" key="1">
    <citation type="submission" date="2011-05" db="EMBL/GenBank/DDBJ databases">
        <authorList>
            <person name="Richards S.R."/>
            <person name="Qu J."/>
            <person name="Jiang H."/>
            <person name="Jhangiani S.N."/>
            <person name="Agravi P."/>
            <person name="Goodspeed R."/>
            <person name="Gross S."/>
            <person name="Mandapat C."/>
            <person name="Jackson L."/>
            <person name="Mathew T."/>
            <person name="Pu L."/>
            <person name="Thornton R."/>
            <person name="Saada N."/>
            <person name="Wilczek-Boney K.B."/>
            <person name="Lee S."/>
            <person name="Kovar C."/>
            <person name="Wu Y."/>
            <person name="Scherer S.E."/>
            <person name="Worley K.C."/>
            <person name="Muzny D.M."/>
            <person name="Gibbs R."/>
        </authorList>
    </citation>
    <scope>NUCLEOTIDE SEQUENCE</scope>
    <source>
        <strain evidence="11">Brora</strain>
    </source>
</reference>
<dbReference type="AlphaFoldDB" id="T1JEK9"/>
<evidence type="ECO:0000256" key="7">
    <source>
        <dbReference type="SAM" id="MobiDB-lite"/>
    </source>
</evidence>
<dbReference type="PROSITE" id="PS51225">
    <property type="entry name" value="MARVEL"/>
    <property type="match status" value="1"/>
</dbReference>